<sequence length="311" mass="34572">MQCHSFSSCNGRGTLIIYEYSILVGLDTIISCIFFKSCKATTYRLDQQAEAACSASLSLIPQQREQLLQCLLAGFSDSCSFKNSLSLSLTTLKEESSAESDLAKRVPPFFPAFAAALFTSSIPSMIARGCRAVYIFLMMHPVLVHQEALKALGIVPFAKKNSVIIIAVKGPSTHFRLTNCSSVNSMIVDGCISLENLLIFARNLDVFSNETKSRTLLKVNRKKVDHVITQSANVVLGSNMGDKTHTYKEAIYQELGQSFQTCYLENAIKCRSPTTFVFNRTYDFVALFIKSSYEMKVEQTKVNLGYEIKMS</sequence>
<dbReference type="EMBL" id="JADGMS010000011">
    <property type="protein sequence ID" value="KAF9672813.1"/>
    <property type="molecule type" value="Genomic_DNA"/>
</dbReference>
<protein>
    <submittedName>
        <fullName evidence="1">Uncharacterized protein</fullName>
    </submittedName>
</protein>
<reference evidence="1 2" key="1">
    <citation type="submission" date="2020-10" db="EMBL/GenBank/DDBJ databases">
        <title>Plant Genome Project.</title>
        <authorList>
            <person name="Zhang R.-G."/>
        </authorList>
    </citation>
    <scope>NUCLEOTIDE SEQUENCE [LARGE SCALE GENOMIC DNA]</scope>
    <source>
        <strain evidence="1">FAFU-HL-1</strain>
        <tissue evidence="1">Leaf</tissue>
    </source>
</reference>
<evidence type="ECO:0000313" key="1">
    <source>
        <dbReference type="EMBL" id="KAF9672813.1"/>
    </source>
</evidence>
<proteinExistence type="predicted"/>
<dbReference type="Proteomes" id="UP000657918">
    <property type="component" value="Chromosome 11"/>
</dbReference>
<dbReference type="OrthoDB" id="687732at2759"/>
<organism evidence="1 2">
    <name type="scientific">Salix dunnii</name>
    <dbReference type="NCBI Taxonomy" id="1413687"/>
    <lineage>
        <taxon>Eukaryota</taxon>
        <taxon>Viridiplantae</taxon>
        <taxon>Streptophyta</taxon>
        <taxon>Embryophyta</taxon>
        <taxon>Tracheophyta</taxon>
        <taxon>Spermatophyta</taxon>
        <taxon>Magnoliopsida</taxon>
        <taxon>eudicotyledons</taxon>
        <taxon>Gunneridae</taxon>
        <taxon>Pentapetalae</taxon>
        <taxon>rosids</taxon>
        <taxon>fabids</taxon>
        <taxon>Malpighiales</taxon>
        <taxon>Salicaceae</taxon>
        <taxon>Saliceae</taxon>
        <taxon>Salix</taxon>
    </lineage>
</organism>
<comment type="caution">
    <text evidence="1">The sequence shown here is derived from an EMBL/GenBank/DDBJ whole genome shotgun (WGS) entry which is preliminary data.</text>
</comment>
<keyword evidence="2" id="KW-1185">Reference proteome</keyword>
<evidence type="ECO:0000313" key="2">
    <source>
        <dbReference type="Proteomes" id="UP000657918"/>
    </source>
</evidence>
<name>A0A835JQL1_9ROSI</name>
<gene>
    <name evidence="1" type="ORF">SADUNF_Sadunf11G0083300</name>
</gene>
<dbReference type="AlphaFoldDB" id="A0A835JQL1"/>
<accession>A0A835JQL1</accession>